<organism evidence="9 10">
    <name type="scientific">Calditerricola satsumensis</name>
    <dbReference type="NCBI Taxonomy" id="373054"/>
    <lineage>
        <taxon>Bacteria</taxon>
        <taxon>Bacillati</taxon>
        <taxon>Bacillota</taxon>
        <taxon>Bacilli</taxon>
        <taxon>Bacillales</taxon>
        <taxon>Bacillaceae</taxon>
        <taxon>Calditerricola</taxon>
    </lineage>
</organism>
<comment type="subcellular location">
    <subcellularLocation>
        <location evidence="1">Cell membrane</location>
        <topology evidence="1">Multi-pass membrane protein</topology>
    </subcellularLocation>
    <subcellularLocation>
        <location evidence="8">Membrane</location>
        <topology evidence="8">Multi-pass membrane protein</topology>
    </subcellularLocation>
</comment>
<evidence type="ECO:0000256" key="2">
    <source>
        <dbReference type="ARBA" id="ARBA00009765"/>
    </source>
</evidence>
<evidence type="ECO:0000256" key="1">
    <source>
        <dbReference type="ARBA" id="ARBA00004651"/>
    </source>
</evidence>
<dbReference type="Gene3D" id="3.30.460.20">
    <property type="entry name" value="CorA soluble domain-like"/>
    <property type="match status" value="1"/>
</dbReference>
<keyword evidence="8" id="KW-0406">Ion transport</keyword>
<dbReference type="InterPro" id="IPR004488">
    <property type="entry name" value="Mg/Co-transport_prot_CorA"/>
</dbReference>
<keyword evidence="7 8" id="KW-0472">Membrane</keyword>
<dbReference type="EMBL" id="BMOF01000027">
    <property type="protein sequence ID" value="GGK01593.1"/>
    <property type="molecule type" value="Genomic_DNA"/>
</dbReference>
<keyword evidence="4 8" id="KW-1003">Cell membrane</keyword>
<evidence type="ECO:0000256" key="7">
    <source>
        <dbReference type="ARBA" id="ARBA00023136"/>
    </source>
</evidence>
<name>A0A8J3FEQ9_9BACI</name>
<dbReference type="InterPro" id="IPR045861">
    <property type="entry name" value="CorA_cytoplasmic_dom"/>
</dbReference>
<dbReference type="Proteomes" id="UP000637720">
    <property type="component" value="Unassembled WGS sequence"/>
</dbReference>
<dbReference type="CDD" id="cd12822">
    <property type="entry name" value="TmCorA-like"/>
    <property type="match status" value="1"/>
</dbReference>
<accession>A0A8J3FEQ9</accession>
<keyword evidence="3 8" id="KW-0813">Transport</keyword>
<dbReference type="GO" id="GO:0005886">
    <property type="term" value="C:plasma membrane"/>
    <property type="evidence" value="ECO:0007669"/>
    <property type="project" value="UniProtKB-SubCell"/>
</dbReference>
<evidence type="ECO:0000256" key="8">
    <source>
        <dbReference type="RuleBase" id="RU362010"/>
    </source>
</evidence>
<evidence type="ECO:0000313" key="10">
    <source>
        <dbReference type="Proteomes" id="UP000637720"/>
    </source>
</evidence>
<dbReference type="GO" id="GO:0000287">
    <property type="term" value="F:magnesium ion binding"/>
    <property type="evidence" value="ECO:0007669"/>
    <property type="project" value="TreeGrafter"/>
</dbReference>
<dbReference type="Pfam" id="PF01544">
    <property type="entry name" value="CorA"/>
    <property type="match status" value="1"/>
</dbReference>
<comment type="function">
    <text evidence="8">Mediates influx of magnesium ions.</text>
</comment>
<dbReference type="Gene3D" id="1.20.58.340">
    <property type="entry name" value="Magnesium transport protein CorA, transmembrane region"/>
    <property type="match status" value="2"/>
</dbReference>
<keyword evidence="6 8" id="KW-1133">Transmembrane helix</keyword>
<dbReference type="SUPFAM" id="SSF143865">
    <property type="entry name" value="CorA soluble domain-like"/>
    <property type="match status" value="1"/>
</dbReference>
<dbReference type="GO" id="GO:0015095">
    <property type="term" value="F:magnesium ion transmembrane transporter activity"/>
    <property type="evidence" value="ECO:0007669"/>
    <property type="project" value="UniProtKB-UniRule"/>
</dbReference>
<sequence>MIKTYFYNHSERRMEHDVDLDRMHTFLKSPEDLLWIDLYDVGNDELQYIAKLFDFHPLTIEDCLHVSPRAKVDQYDGYWFFVLHALRYNEESEEEVTTLELNVFLGPNYLVTIHKTPMPTIGRIAAACHRSIEYMNKGPDYLLYCIVDGITDEYFPILERISVRIDELEDEIYEHDDVEEITEEFLAIKRTLILIRRVILPQRWVFKDVNGRWTFPIREENIPFYTDLIDHLERIVDATETNRDLVNRALETYNSIINARTQEIMRVLTIISTIMLPLTFVTGVFGMNVTFPFIREGSLWPFFVIVFFMAAVAGCMLYAFKKRRWL</sequence>
<gene>
    <name evidence="8 9" type="primary">corA</name>
    <name evidence="9" type="ORF">GCM10007043_14520</name>
</gene>
<dbReference type="InterPro" id="IPR045863">
    <property type="entry name" value="CorA_TM1_TM2"/>
</dbReference>
<evidence type="ECO:0000256" key="5">
    <source>
        <dbReference type="ARBA" id="ARBA00022692"/>
    </source>
</evidence>
<dbReference type="SUPFAM" id="SSF144083">
    <property type="entry name" value="Magnesium transport protein CorA, transmembrane region"/>
    <property type="match status" value="1"/>
</dbReference>
<dbReference type="AlphaFoldDB" id="A0A8J3FEQ9"/>
<evidence type="ECO:0000256" key="4">
    <source>
        <dbReference type="ARBA" id="ARBA00022475"/>
    </source>
</evidence>
<dbReference type="RefSeq" id="WP_054669249.1">
    <property type="nucleotide sequence ID" value="NZ_BMOF01000027.1"/>
</dbReference>
<comment type="similarity">
    <text evidence="2 8">Belongs to the CorA metal ion transporter (MIT) (TC 1.A.35) family.</text>
</comment>
<keyword evidence="8" id="KW-0460">Magnesium</keyword>
<dbReference type="InterPro" id="IPR002523">
    <property type="entry name" value="MgTranspt_CorA/ZnTranspt_ZntB"/>
</dbReference>
<dbReference type="GO" id="GO:0050897">
    <property type="term" value="F:cobalt ion binding"/>
    <property type="evidence" value="ECO:0007669"/>
    <property type="project" value="TreeGrafter"/>
</dbReference>
<keyword evidence="10" id="KW-1185">Reference proteome</keyword>
<evidence type="ECO:0000256" key="6">
    <source>
        <dbReference type="ARBA" id="ARBA00022989"/>
    </source>
</evidence>
<dbReference type="GO" id="GO:0015087">
    <property type="term" value="F:cobalt ion transmembrane transporter activity"/>
    <property type="evidence" value="ECO:0007669"/>
    <property type="project" value="UniProtKB-UniRule"/>
</dbReference>
<evidence type="ECO:0000313" key="9">
    <source>
        <dbReference type="EMBL" id="GGK01593.1"/>
    </source>
</evidence>
<protein>
    <recommendedName>
        <fullName evidence="8">Magnesium transport protein CorA</fullName>
    </recommendedName>
</protein>
<comment type="caution">
    <text evidence="9">The sequence shown here is derived from an EMBL/GenBank/DDBJ whole genome shotgun (WGS) entry which is preliminary data.</text>
</comment>
<dbReference type="NCBIfam" id="TIGR00383">
    <property type="entry name" value="corA"/>
    <property type="match status" value="1"/>
</dbReference>
<feature type="transmembrane region" description="Helical" evidence="8">
    <location>
        <begin position="267"/>
        <end position="287"/>
    </location>
</feature>
<feature type="transmembrane region" description="Helical" evidence="8">
    <location>
        <begin position="299"/>
        <end position="320"/>
    </location>
</feature>
<evidence type="ECO:0000256" key="3">
    <source>
        <dbReference type="ARBA" id="ARBA00022448"/>
    </source>
</evidence>
<dbReference type="PANTHER" id="PTHR46494">
    <property type="entry name" value="CORA FAMILY METAL ION TRANSPORTER (EUROFUNG)"/>
    <property type="match status" value="1"/>
</dbReference>
<keyword evidence="5 8" id="KW-0812">Transmembrane</keyword>
<dbReference type="PANTHER" id="PTHR46494:SF1">
    <property type="entry name" value="CORA FAMILY METAL ION TRANSPORTER (EUROFUNG)"/>
    <property type="match status" value="1"/>
</dbReference>
<reference evidence="9" key="1">
    <citation type="journal article" date="2014" name="Int. J. Syst. Evol. Microbiol.">
        <title>Complete genome sequence of Corynebacterium casei LMG S-19264T (=DSM 44701T), isolated from a smear-ripened cheese.</title>
        <authorList>
            <consortium name="US DOE Joint Genome Institute (JGI-PGF)"/>
            <person name="Walter F."/>
            <person name="Albersmeier A."/>
            <person name="Kalinowski J."/>
            <person name="Ruckert C."/>
        </authorList>
    </citation>
    <scope>NUCLEOTIDE SEQUENCE</scope>
    <source>
        <strain evidence="9">JCM 14719</strain>
    </source>
</reference>
<proteinExistence type="inferred from homology"/>
<reference evidence="9" key="2">
    <citation type="submission" date="2020-09" db="EMBL/GenBank/DDBJ databases">
        <authorList>
            <person name="Sun Q."/>
            <person name="Ohkuma M."/>
        </authorList>
    </citation>
    <scope>NUCLEOTIDE SEQUENCE</scope>
    <source>
        <strain evidence="9">JCM 14719</strain>
    </source>
</reference>